<dbReference type="Pfam" id="PF04228">
    <property type="entry name" value="Zn_peptidase"/>
    <property type="match status" value="1"/>
</dbReference>
<keyword evidence="2 6" id="KW-0812">Transmembrane</keyword>
<dbReference type="InterPro" id="IPR007343">
    <property type="entry name" value="Uncharacterised_pept_Zn_put"/>
</dbReference>
<feature type="transmembrane region" description="Helical" evidence="6">
    <location>
        <begin position="37"/>
        <end position="56"/>
    </location>
</feature>
<keyword evidence="4 6" id="KW-0472">Membrane</keyword>
<feature type="region of interest" description="Disordered" evidence="5">
    <location>
        <begin position="67"/>
        <end position="90"/>
    </location>
</feature>
<accession>A0ABW3C2P1</accession>
<organism evidence="7 8">
    <name type="scientific">Sphingosinicella xenopeptidilytica</name>
    <dbReference type="NCBI Taxonomy" id="364098"/>
    <lineage>
        <taxon>Bacteria</taxon>
        <taxon>Pseudomonadati</taxon>
        <taxon>Pseudomonadota</taxon>
        <taxon>Alphaproteobacteria</taxon>
        <taxon>Sphingomonadales</taxon>
        <taxon>Sphingosinicellaceae</taxon>
        <taxon>Sphingosinicella</taxon>
    </lineage>
</organism>
<evidence type="ECO:0000256" key="2">
    <source>
        <dbReference type="ARBA" id="ARBA00022692"/>
    </source>
</evidence>
<evidence type="ECO:0000256" key="1">
    <source>
        <dbReference type="ARBA" id="ARBA00004167"/>
    </source>
</evidence>
<sequence length="300" mass="32296">MRWRGRRMSDNVEDQTGSGGGMGFPMGGGRLPIGGKGGMGCGTLVIVIVLALVFGVDPMQLLGGLSQQGGVPTQQQAPSATPGEGQGCERSDLHRFSCTVLADTEDTWNKIFKQSGQDYPEPTLVFYAGQGQSGCGTAQSATGPFYCPADQKIYIDTSFFDQLEKQLGAGGDFAQAYVIAHEVGHHVQTITGLSNELRQQQARVSKAEGNALQVKMELQADCYAGLWARTVQQQLEPGDIEEALTAANAIGDDRLQRQSQGYVVPDSFTHGTSAQRMAWFKRGYETGDPNRCDTFSAREL</sequence>
<dbReference type="PANTHER" id="PTHR30168:SF0">
    <property type="entry name" value="INNER MEMBRANE PROTEIN"/>
    <property type="match status" value="1"/>
</dbReference>
<reference evidence="8" key="1">
    <citation type="journal article" date="2019" name="Int. J. Syst. Evol. Microbiol.">
        <title>The Global Catalogue of Microorganisms (GCM) 10K type strain sequencing project: providing services to taxonomists for standard genome sequencing and annotation.</title>
        <authorList>
            <consortium name="The Broad Institute Genomics Platform"/>
            <consortium name="The Broad Institute Genome Sequencing Center for Infectious Disease"/>
            <person name="Wu L."/>
            <person name="Ma J."/>
        </authorList>
    </citation>
    <scope>NUCLEOTIDE SEQUENCE [LARGE SCALE GENOMIC DNA]</scope>
    <source>
        <strain evidence="8">CCUG 52537</strain>
    </source>
</reference>
<comment type="subcellular location">
    <subcellularLocation>
        <location evidence="1">Membrane</location>
        <topology evidence="1">Single-pass membrane protein</topology>
    </subcellularLocation>
</comment>
<keyword evidence="3 6" id="KW-1133">Transmembrane helix</keyword>
<evidence type="ECO:0000256" key="4">
    <source>
        <dbReference type="ARBA" id="ARBA00023136"/>
    </source>
</evidence>
<proteinExistence type="predicted"/>
<dbReference type="EMBL" id="JBHTIK010000002">
    <property type="protein sequence ID" value="MFD0847936.1"/>
    <property type="molecule type" value="Genomic_DNA"/>
</dbReference>
<evidence type="ECO:0000256" key="3">
    <source>
        <dbReference type="ARBA" id="ARBA00022989"/>
    </source>
</evidence>
<dbReference type="Proteomes" id="UP001597124">
    <property type="component" value="Unassembled WGS sequence"/>
</dbReference>
<keyword evidence="8" id="KW-1185">Reference proteome</keyword>
<evidence type="ECO:0000313" key="7">
    <source>
        <dbReference type="EMBL" id="MFD0847936.1"/>
    </source>
</evidence>
<dbReference type="RefSeq" id="WP_381487778.1">
    <property type="nucleotide sequence ID" value="NZ_JBHTIK010000002.1"/>
</dbReference>
<feature type="region of interest" description="Disordered" evidence="5">
    <location>
        <begin position="1"/>
        <end position="25"/>
    </location>
</feature>
<gene>
    <name evidence="7" type="ORF">ACFQ00_06325</name>
</gene>
<name>A0ABW3C2P1_SPHXN</name>
<evidence type="ECO:0000256" key="5">
    <source>
        <dbReference type="SAM" id="MobiDB-lite"/>
    </source>
</evidence>
<protein>
    <submittedName>
        <fullName evidence="7">Neutral zinc metallopeptidase</fullName>
    </submittedName>
</protein>
<comment type="caution">
    <text evidence="7">The sequence shown here is derived from an EMBL/GenBank/DDBJ whole genome shotgun (WGS) entry which is preliminary data.</text>
</comment>
<evidence type="ECO:0000256" key="6">
    <source>
        <dbReference type="SAM" id="Phobius"/>
    </source>
</evidence>
<dbReference type="PANTHER" id="PTHR30168">
    <property type="entry name" value="PUTATIVE MEMBRANE PROTEIN YPFJ"/>
    <property type="match status" value="1"/>
</dbReference>
<evidence type="ECO:0000313" key="8">
    <source>
        <dbReference type="Proteomes" id="UP001597124"/>
    </source>
</evidence>